<name>A0A4U3M8M3_9ACTN</name>
<feature type="transmembrane region" description="Helical" evidence="1">
    <location>
        <begin position="43"/>
        <end position="64"/>
    </location>
</feature>
<dbReference type="RefSeq" id="WP_137250744.1">
    <property type="nucleotide sequence ID" value="NZ_SZQA01000039.1"/>
</dbReference>
<keyword evidence="1" id="KW-0472">Membrane</keyword>
<evidence type="ECO:0000313" key="3">
    <source>
        <dbReference type="EMBL" id="TKK83937.1"/>
    </source>
</evidence>
<evidence type="ECO:0000256" key="1">
    <source>
        <dbReference type="SAM" id="Phobius"/>
    </source>
</evidence>
<reference evidence="3 4" key="1">
    <citation type="submission" date="2019-04" db="EMBL/GenBank/DDBJ databases">
        <title>Herbidospora sp. NEAU-GS14.nov., a novel actinomycete isolated from soil.</title>
        <authorList>
            <person name="Han L."/>
        </authorList>
    </citation>
    <scope>NUCLEOTIDE SEQUENCE [LARGE SCALE GENOMIC DNA]</scope>
    <source>
        <strain evidence="3 4">NEAU-GS14</strain>
    </source>
</reference>
<keyword evidence="4" id="KW-1185">Reference proteome</keyword>
<dbReference type="Pfam" id="PF09851">
    <property type="entry name" value="SHOCT"/>
    <property type="match status" value="1"/>
</dbReference>
<organism evidence="3 4">
    <name type="scientific">Herbidospora galbida</name>
    <dbReference type="NCBI Taxonomy" id="2575442"/>
    <lineage>
        <taxon>Bacteria</taxon>
        <taxon>Bacillati</taxon>
        <taxon>Actinomycetota</taxon>
        <taxon>Actinomycetes</taxon>
        <taxon>Streptosporangiales</taxon>
        <taxon>Streptosporangiaceae</taxon>
        <taxon>Herbidospora</taxon>
    </lineage>
</organism>
<dbReference type="AlphaFoldDB" id="A0A4U3M8M3"/>
<evidence type="ECO:0000313" key="4">
    <source>
        <dbReference type="Proteomes" id="UP000308705"/>
    </source>
</evidence>
<protein>
    <submittedName>
        <fullName evidence="3">SHOCT domain-containing protein</fullName>
    </submittedName>
</protein>
<gene>
    <name evidence="3" type="ORF">FDA94_31730</name>
</gene>
<sequence>MPKGARIWIGLSVGLQLIWSLPLAVFMYVLWTNTGSQANLTMSFVFGALSLAVVVALALTIAAWRRTDARERALRESGLRAEAVVTDVVPTGVRVNNQLMYRLIGHVPDVPGMELRQSTIWPVPPGTRLTIAYSPDRPGRPLILDDLKTLAHRMRVGPVPPLATGADAVIQRLAQLDQLRRSGAISDEEFDRLKSDVMDKH</sequence>
<feature type="domain" description="SHOCT" evidence="2">
    <location>
        <begin position="172"/>
        <end position="197"/>
    </location>
</feature>
<dbReference type="OrthoDB" id="3177792at2"/>
<proteinExistence type="predicted"/>
<evidence type="ECO:0000259" key="2">
    <source>
        <dbReference type="Pfam" id="PF09851"/>
    </source>
</evidence>
<comment type="caution">
    <text evidence="3">The sequence shown here is derived from an EMBL/GenBank/DDBJ whole genome shotgun (WGS) entry which is preliminary data.</text>
</comment>
<dbReference type="Proteomes" id="UP000308705">
    <property type="component" value="Unassembled WGS sequence"/>
</dbReference>
<feature type="transmembrane region" description="Helical" evidence="1">
    <location>
        <begin position="7"/>
        <end position="31"/>
    </location>
</feature>
<dbReference type="InterPro" id="IPR018649">
    <property type="entry name" value="SHOCT"/>
</dbReference>
<keyword evidence="1" id="KW-1133">Transmembrane helix</keyword>
<keyword evidence="1" id="KW-0812">Transmembrane</keyword>
<dbReference type="EMBL" id="SZQA01000039">
    <property type="protein sequence ID" value="TKK83937.1"/>
    <property type="molecule type" value="Genomic_DNA"/>
</dbReference>
<accession>A0A4U3M8M3</accession>